<keyword evidence="1" id="KW-0805">Transcription regulation</keyword>
<sequence length="150" mass="16720">MILLSNSSPQQFLGFLLGSTHRRISNAFARALKPYDITPEQWSVLLMIVDREGINQKEVAAAAAKDQPTTARIVELLQKKGFITKSTSPSDRRAFLLYPTLEGQTLIESTIALEQQTIQAAVAGLSPEKIEELRVMLEQIYHNTGNSHQE</sequence>
<protein>
    <submittedName>
        <fullName evidence="5">Transcriptional regulator</fullName>
    </submittedName>
</protein>
<dbReference type="InterPro" id="IPR036390">
    <property type="entry name" value="WH_DNA-bd_sf"/>
</dbReference>
<dbReference type="InterPro" id="IPR000835">
    <property type="entry name" value="HTH_MarR-typ"/>
</dbReference>
<dbReference type="EMBL" id="MPTB01000018">
    <property type="protein sequence ID" value="OMD46872.1"/>
    <property type="molecule type" value="Genomic_DNA"/>
</dbReference>
<evidence type="ECO:0000256" key="3">
    <source>
        <dbReference type="ARBA" id="ARBA00023163"/>
    </source>
</evidence>
<gene>
    <name evidence="5" type="ORF">BSK56_15380</name>
</gene>
<dbReference type="PANTHER" id="PTHR42756:SF1">
    <property type="entry name" value="TRANSCRIPTIONAL REPRESSOR OF EMRAB OPERON"/>
    <property type="match status" value="1"/>
</dbReference>
<dbReference type="PROSITE" id="PS50995">
    <property type="entry name" value="HTH_MARR_2"/>
    <property type="match status" value="1"/>
</dbReference>
<feature type="domain" description="HTH marR-type" evidence="4">
    <location>
        <begin position="10"/>
        <end position="142"/>
    </location>
</feature>
<dbReference type="InterPro" id="IPR036388">
    <property type="entry name" value="WH-like_DNA-bd_sf"/>
</dbReference>
<keyword evidence="2" id="KW-0238">DNA-binding</keyword>
<evidence type="ECO:0000313" key="6">
    <source>
        <dbReference type="Proteomes" id="UP000187412"/>
    </source>
</evidence>
<accession>A0ABX3HA40</accession>
<name>A0ABX3HA40_PAEBO</name>
<evidence type="ECO:0000256" key="1">
    <source>
        <dbReference type="ARBA" id="ARBA00023015"/>
    </source>
</evidence>
<dbReference type="PANTHER" id="PTHR42756">
    <property type="entry name" value="TRANSCRIPTIONAL REGULATOR, MARR"/>
    <property type="match status" value="1"/>
</dbReference>
<dbReference type="SMART" id="SM00347">
    <property type="entry name" value="HTH_MARR"/>
    <property type="match status" value="1"/>
</dbReference>
<dbReference type="Proteomes" id="UP000187412">
    <property type="component" value="Unassembled WGS sequence"/>
</dbReference>
<comment type="caution">
    <text evidence="5">The sequence shown here is derived from an EMBL/GenBank/DDBJ whole genome shotgun (WGS) entry which is preliminary data.</text>
</comment>
<evidence type="ECO:0000256" key="2">
    <source>
        <dbReference type="ARBA" id="ARBA00023125"/>
    </source>
</evidence>
<dbReference type="SUPFAM" id="SSF46785">
    <property type="entry name" value="Winged helix' DNA-binding domain"/>
    <property type="match status" value="1"/>
</dbReference>
<dbReference type="Gene3D" id="1.10.10.10">
    <property type="entry name" value="Winged helix-like DNA-binding domain superfamily/Winged helix DNA-binding domain"/>
    <property type="match status" value="1"/>
</dbReference>
<dbReference type="Pfam" id="PF01047">
    <property type="entry name" value="MarR"/>
    <property type="match status" value="1"/>
</dbReference>
<evidence type="ECO:0000313" key="5">
    <source>
        <dbReference type="EMBL" id="OMD46872.1"/>
    </source>
</evidence>
<proteinExistence type="predicted"/>
<reference evidence="5 6" key="1">
    <citation type="submission" date="2016-10" db="EMBL/GenBank/DDBJ databases">
        <title>Paenibacillus species isolates.</title>
        <authorList>
            <person name="Beno S.M."/>
        </authorList>
    </citation>
    <scope>NUCLEOTIDE SEQUENCE [LARGE SCALE GENOMIC DNA]</scope>
    <source>
        <strain evidence="5 6">FSL H7-0744</strain>
    </source>
</reference>
<keyword evidence="3" id="KW-0804">Transcription</keyword>
<keyword evidence="6" id="KW-1185">Reference proteome</keyword>
<evidence type="ECO:0000259" key="4">
    <source>
        <dbReference type="PROSITE" id="PS50995"/>
    </source>
</evidence>
<organism evidence="5 6">
    <name type="scientific">Paenibacillus borealis</name>
    <dbReference type="NCBI Taxonomy" id="160799"/>
    <lineage>
        <taxon>Bacteria</taxon>
        <taxon>Bacillati</taxon>
        <taxon>Bacillota</taxon>
        <taxon>Bacilli</taxon>
        <taxon>Bacillales</taxon>
        <taxon>Paenibacillaceae</taxon>
        <taxon>Paenibacillus</taxon>
    </lineage>
</organism>
<dbReference type="PRINTS" id="PR00598">
    <property type="entry name" value="HTHMARR"/>
</dbReference>